<evidence type="ECO:0000313" key="6">
    <source>
        <dbReference type="EnsemblMetazoa" id="CPIJ012275-PA"/>
    </source>
</evidence>
<evidence type="ECO:0000259" key="4">
    <source>
        <dbReference type="PROSITE" id="PS50240"/>
    </source>
</evidence>
<dbReference type="PROSITE" id="PS50240">
    <property type="entry name" value="TRYPSIN_DOM"/>
    <property type="match status" value="1"/>
</dbReference>
<dbReference type="GO" id="GO:0006508">
    <property type="term" value="P:proteolysis"/>
    <property type="evidence" value="ECO:0007669"/>
    <property type="project" value="InterPro"/>
</dbReference>
<evidence type="ECO:0000313" key="7">
    <source>
        <dbReference type="Proteomes" id="UP000002320"/>
    </source>
</evidence>
<dbReference type="InterPro" id="IPR051333">
    <property type="entry name" value="CLIP_Serine_Protease"/>
</dbReference>
<dbReference type="EnsemblMetazoa" id="CPIJ012275-RA">
    <property type="protein sequence ID" value="CPIJ012275-PA"/>
    <property type="gene ID" value="CPIJ012275"/>
</dbReference>
<evidence type="ECO:0000256" key="3">
    <source>
        <dbReference type="SAM" id="SignalP"/>
    </source>
</evidence>
<dbReference type="InParanoid" id="B0WYN9"/>
<feature type="compositionally biased region" description="Polar residues" evidence="2">
    <location>
        <begin position="360"/>
        <end position="372"/>
    </location>
</feature>
<keyword evidence="3" id="KW-0732">Signal</keyword>
<keyword evidence="7" id="KW-1185">Reference proteome</keyword>
<reference evidence="5" key="1">
    <citation type="submission" date="2007-03" db="EMBL/GenBank/DDBJ databases">
        <title>Annotation of Culex pipiens quinquefasciatus.</title>
        <authorList>
            <consortium name="The Broad Institute Genome Sequencing Platform"/>
            <person name="Atkinson P.W."/>
            <person name="Hemingway J."/>
            <person name="Christensen B.M."/>
            <person name="Higgs S."/>
            <person name="Kodira C."/>
            <person name="Hannick L."/>
            <person name="Megy K."/>
            <person name="O'Leary S."/>
            <person name="Pearson M."/>
            <person name="Haas B.J."/>
            <person name="Mauceli E."/>
            <person name="Wortman J.R."/>
            <person name="Lee N.H."/>
            <person name="Guigo R."/>
            <person name="Stanke M."/>
            <person name="Alvarado L."/>
            <person name="Amedeo P."/>
            <person name="Antoine C.H."/>
            <person name="Arensburger P."/>
            <person name="Bidwell S.L."/>
            <person name="Crawford M."/>
            <person name="Camaro F."/>
            <person name="Devon K."/>
            <person name="Engels R."/>
            <person name="Hammond M."/>
            <person name="Howarth C."/>
            <person name="Koehrsen M."/>
            <person name="Lawson D."/>
            <person name="Montgomery P."/>
            <person name="Nene V."/>
            <person name="Nusbaum C."/>
            <person name="Puiu D."/>
            <person name="Romero-Severson J."/>
            <person name="Severson D.W."/>
            <person name="Shumway M."/>
            <person name="Sisk P."/>
            <person name="Stolte C."/>
            <person name="Zeng Q."/>
            <person name="Eisenstadt E."/>
            <person name="Fraser-Liggett C."/>
            <person name="Strausberg R."/>
            <person name="Galagan J."/>
            <person name="Birren B."/>
            <person name="Collins F.H."/>
        </authorList>
    </citation>
    <scope>NUCLEOTIDE SEQUENCE [LARGE SCALE GENOMIC DNA]</scope>
    <source>
        <strain evidence="5">JHB</strain>
    </source>
</reference>
<feature type="domain" description="Peptidase S1" evidence="4">
    <location>
        <begin position="45"/>
        <end position="273"/>
    </location>
</feature>
<dbReference type="Pfam" id="PF00089">
    <property type="entry name" value="Trypsin"/>
    <property type="match status" value="1"/>
</dbReference>
<dbReference type="HOGENOM" id="CLU_542120_0_0_1"/>
<feature type="region of interest" description="Disordered" evidence="2">
    <location>
        <begin position="359"/>
        <end position="401"/>
    </location>
</feature>
<sequence>MKTFGFKTMFTTLNLLLIGDCFQEPCLPERSLQCGLRPAGQSASYDNGAVAYAGQWPWHGTVYHYRKRARAAAVEFACSGTLISERHVLIAKICAIGGNGSWLESGELLFRIGTHAQHVFNFGRAQHRKVGKIHQSGDFNAKRNKLAILELSEMVRFNEYVQPACVRKDRNHFIEKLGVVTGWGLEKGKEFIGNYKSRRFDCQDFDSPQLNRTFICSQDPGASVVYKWGHNFATIGMIDCTKKAVDLCARHTPFEEDTIQVSKYFSWIVDVADLDHLQKVRKGQNHDPSKQYSEILPRRNCGNLVLSGNTSNLYRYPWMAIVIGDMLDFYDNKATCMGTLISHHYVLTTSSANFFIGEPSHTTRLPSNNSKPKTTKHQTIHQNRLETKRSSTRSSTPSQSMVRAVGGHHQIKIASIFAGLRDSRRPVPSTCVVRIVDCQVITKDRLSSLSCELLLDSRDVKRPSSYFSKLTAGGLLWKTWNATLEASPNRLITLKLAGAVLHV</sequence>
<feature type="chain" id="PRO_5014567054" description="Peptidase S1 domain-containing protein" evidence="3">
    <location>
        <begin position="24"/>
        <end position="503"/>
    </location>
</feature>
<dbReference type="GO" id="GO:0004252">
    <property type="term" value="F:serine-type endopeptidase activity"/>
    <property type="evidence" value="ECO:0007669"/>
    <property type="project" value="InterPro"/>
</dbReference>
<dbReference type="eggNOG" id="KOG3627">
    <property type="taxonomic scope" value="Eukaryota"/>
</dbReference>
<evidence type="ECO:0000256" key="2">
    <source>
        <dbReference type="SAM" id="MobiDB-lite"/>
    </source>
</evidence>
<evidence type="ECO:0000256" key="1">
    <source>
        <dbReference type="ARBA" id="ARBA00024195"/>
    </source>
</evidence>
<dbReference type="Gene3D" id="2.40.10.10">
    <property type="entry name" value="Trypsin-like serine proteases"/>
    <property type="match status" value="3"/>
</dbReference>
<evidence type="ECO:0000313" key="5">
    <source>
        <dbReference type="EMBL" id="EDS37149.1"/>
    </source>
</evidence>
<dbReference type="InterPro" id="IPR043504">
    <property type="entry name" value="Peptidase_S1_PA_chymotrypsin"/>
</dbReference>
<dbReference type="Proteomes" id="UP000002320">
    <property type="component" value="Unassembled WGS sequence"/>
</dbReference>
<proteinExistence type="inferred from homology"/>
<dbReference type="PANTHER" id="PTHR24260:SF136">
    <property type="entry name" value="GH08193P-RELATED"/>
    <property type="match status" value="1"/>
</dbReference>
<dbReference type="SUPFAM" id="SSF50494">
    <property type="entry name" value="Trypsin-like serine proteases"/>
    <property type="match status" value="2"/>
</dbReference>
<organism>
    <name type="scientific">Culex quinquefasciatus</name>
    <name type="common">Southern house mosquito</name>
    <name type="synonym">Culex pungens</name>
    <dbReference type="NCBI Taxonomy" id="7176"/>
    <lineage>
        <taxon>Eukaryota</taxon>
        <taxon>Metazoa</taxon>
        <taxon>Ecdysozoa</taxon>
        <taxon>Arthropoda</taxon>
        <taxon>Hexapoda</taxon>
        <taxon>Insecta</taxon>
        <taxon>Pterygota</taxon>
        <taxon>Neoptera</taxon>
        <taxon>Endopterygota</taxon>
        <taxon>Diptera</taxon>
        <taxon>Nematocera</taxon>
        <taxon>Culicoidea</taxon>
        <taxon>Culicidae</taxon>
        <taxon>Culicinae</taxon>
        <taxon>Culicini</taxon>
        <taxon>Culex</taxon>
        <taxon>Culex</taxon>
    </lineage>
</organism>
<protein>
    <recommendedName>
        <fullName evidence="4">Peptidase S1 domain-containing protein</fullName>
    </recommendedName>
</protein>
<dbReference type="OrthoDB" id="6380398at2759"/>
<dbReference type="InterPro" id="IPR001254">
    <property type="entry name" value="Trypsin_dom"/>
</dbReference>
<gene>
    <name evidence="6" type="primary">6045105</name>
    <name evidence="5" type="ORF">CpipJ_CPIJ012275</name>
</gene>
<dbReference type="SMART" id="SM00020">
    <property type="entry name" value="Tryp_SPc"/>
    <property type="match status" value="1"/>
</dbReference>
<dbReference type="VEuPathDB" id="VectorBase:CQUJHB000548"/>
<dbReference type="VEuPathDB" id="VectorBase:CPIJ012275"/>
<dbReference type="PANTHER" id="PTHR24260">
    <property type="match status" value="1"/>
</dbReference>
<dbReference type="AlphaFoldDB" id="B0WYN9"/>
<dbReference type="KEGG" id="cqu:CpipJ_CPIJ012275"/>
<name>B0WYN9_CULQU</name>
<reference evidence="6" key="2">
    <citation type="submission" date="2020-05" db="UniProtKB">
        <authorList>
            <consortium name="EnsemblMetazoa"/>
        </authorList>
    </citation>
    <scope>IDENTIFICATION</scope>
    <source>
        <strain evidence="6">JHB</strain>
    </source>
</reference>
<dbReference type="InterPro" id="IPR009003">
    <property type="entry name" value="Peptidase_S1_PA"/>
</dbReference>
<feature type="signal peptide" evidence="3">
    <location>
        <begin position="1"/>
        <end position="23"/>
    </location>
</feature>
<accession>B0WYN9</accession>
<dbReference type="EMBL" id="DS232195">
    <property type="protein sequence ID" value="EDS37149.1"/>
    <property type="molecule type" value="Genomic_DNA"/>
</dbReference>
<comment type="similarity">
    <text evidence="1">Belongs to the peptidase S1 family. CLIP subfamily.</text>
</comment>